<evidence type="ECO:0000256" key="2">
    <source>
        <dbReference type="ARBA" id="ARBA00010913"/>
    </source>
</evidence>
<dbReference type="Gene3D" id="3.10.20.310">
    <property type="entry name" value="membrane protein fhac"/>
    <property type="match status" value="1"/>
</dbReference>
<sequence>MADQEDFAERFERLKGKECRVHDIEIKGYKRTRTSIIEREFKTVREAKTLDELKDTLLDASTKLSELDIFHSVDIFCDAGPEDLPGTTNLIVTVSEKDVHNITGGYYIQGSEQSVEGSVKLRNFFGSAETWELNAGFGNQKSTAYTASFLQPRVFGGESQVEMRAFKTENSNEKSSSFVEGLTGFSTHFYSGDHELAYEWAWRLLSPTKLASQSVRDQAGYSLKSALKYSYMLDARNNPYIPTRGYAFRFNTEVAGLGPGSSLERFVRSELATSLAIPFTNTCGLNLSLQGGVLHPWGNTTADSTCISERFFLGGPNSFRGFRTRGIGPSDARRAAKESANEAPKELPKRDFLGGDLMMNATAAFTFEFPHRLFQDMRARGQAFVSAGNIMGVGMGISDTKKVANDFKSSFRVSAGVGVVMPSPLGRIEINYCQVIRRNETDRIRQGLQIGIFPIGSI</sequence>
<dbReference type="Proteomes" id="UP001190700">
    <property type="component" value="Unassembled WGS sequence"/>
</dbReference>
<evidence type="ECO:0000256" key="5">
    <source>
        <dbReference type="ARBA" id="ARBA00022805"/>
    </source>
</evidence>
<organism evidence="9 10">
    <name type="scientific">Cymbomonas tetramitiformis</name>
    <dbReference type="NCBI Taxonomy" id="36881"/>
    <lineage>
        <taxon>Eukaryota</taxon>
        <taxon>Viridiplantae</taxon>
        <taxon>Chlorophyta</taxon>
        <taxon>Pyramimonadophyceae</taxon>
        <taxon>Pyramimonadales</taxon>
        <taxon>Pyramimonadaceae</taxon>
        <taxon>Cymbomonas</taxon>
    </lineage>
</organism>
<reference evidence="9 10" key="1">
    <citation type="journal article" date="2015" name="Genome Biol. Evol.">
        <title>Comparative Genomics of a Bacterivorous Green Alga Reveals Evolutionary Causalities and Consequences of Phago-Mixotrophic Mode of Nutrition.</title>
        <authorList>
            <person name="Burns J.A."/>
            <person name="Paasch A."/>
            <person name="Narechania A."/>
            <person name="Kim E."/>
        </authorList>
    </citation>
    <scope>NUCLEOTIDE SEQUENCE [LARGE SCALE GENOMIC DNA]</scope>
    <source>
        <strain evidence="9 10">PLY_AMNH</strain>
    </source>
</reference>
<keyword evidence="3" id="KW-1134">Transmembrane beta strand</keyword>
<name>A0AAE0GEY0_9CHLO</name>
<dbReference type="GO" id="GO:0009707">
    <property type="term" value="C:chloroplast outer membrane"/>
    <property type="evidence" value="ECO:0007669"/>
    <property type="project" value="UniProtKB-SubCell"/>
</dbReference>
<keyword evidence="5" id="KW-1002">Plastid outer membrane</keyword>
<dbReference type="AlphaFoldDB" id="A0AAE0GEY0"/>
<gene>
    <name evidence="9" type="ORF">CYMTET_15090</name>
</gene>
<comment type="subcellular location">
    <subcellularLocation>
        <location evidence="1">Mitochondrion outer membrane</location>
        <topology evidence="1">Multi-pass membrane protein</topology>
    </subcellularLocation>
    <subcellularLocation>
        <location evidence="7">Plastid</location>
        <location evidence="7">Chloroplast outer membrane</location>
    </subcellularLocation>
</comment>
<dbReference type="PANTHER" id="PTHR12815:SF18">
    <property type="entry name" value="SORTING AND ASSEMBLY MACHINERY COMPONENT 50 HOMOLOG"/>
    <property type="match status" value="1"/>
</dbReference>
<accession>A0AAE0GEY0</accession>
<feature type="domain" description="Bacterial surface antigen (D15)" evidence="8">
    <location>
        <begin position="123"/>
        <end position="452"/>
    </location>
</feature>
<dbReference type="PANTHER" id="PTHR12815">
    <property type="entry name" value="SORTING AND ASSEMBLY MACHINERY SAMM50 PROTEIN FAMILY MEMBER"/>
    <property type="match status" value="1"/>
</dbReference>
<evidence type="ECO:0000256" key="4">
    <source>
        <dbReference type="ARBA" id="ARBA00022692"/>
    </source>
</evidence>
<dbReference type="EMBL" id="LGRX02006348">
    <property type="protein sequence ID" value="KAK3276864.1"/>
    <property type="molecule type" value="Genomic_DNA"/>
</dbReference>
<evidence type="ECO:0000313" key="9">
    <source>
        <dbReference type="EMBL" id="KAK3276864.1"/>
    </source>
</evidence>
<protein>
    <recommendedName>
        <fullName evidence="8">Bacterial surface antigen (D15) domain-containing protein</fullName>
    </recommendedName>
</protein>
<dbReference type="InterPro" id="IPR039910">
    <property type="entry name" value="D15-like"/>
</dbReference>
<dbReference type="Pfam" id="PF01103">
    <property type="entry name" value="Omp85"/>
    <property type="match status" value="1"/>
</dbReference>
<keyword evidence="5" id="KW-0934">Plastid</keyword>
<evidence type="ECO:0000256" key="6">
    <source>
        <dbReference type="ARBA" id="ARBA00023136"/>
    </source>
</evidence>
<dbReference type="Gene3D" id="2.40.160.50">
    <property type="entry name" value="membrane protein fhac: a member of the omp85/tpsb transporter family"/>
    <property type="match status" value="1"/>
</dbReference>
<evidence type="ECO:0000256" key="7">
    <source>
        <dbReference type="ARBA" id="ARBA00024013"/>
    </source>
</evidence>
<keyword evidence="6" id="KW-0472">Membrane</keyword>
<keyword evidence="4" id="KW-0812">Transmembrane</keyword>
<comment type="caution">
    <text evidence="9">The sequence shown here is derived from an EMBL/GenBank/DDBJ whole genome shotgun (WGS) entry which is preliminary data.</text>
</comment>
<comment type="similarity">
    <text evidence="2">Belongs to the SAM50/omp85 family.</text>
</comment>
<dbReference type="InterPro" id="IPR000184">
    <property type="entry name" value="Bac_surfAg_D15"/>
</dbReference>
<evidence type="ECO:0000259" key="8">
    <source>
        <dbReference type="Pfam" id="PF01103"/>
    </source>
</evidence>
<evidence type="ECO:0000256" key="3">
    <source>
        <dbReference type="ARBA" id="ARBA00022452"/>
    </source>
</evidence>
<evidence type="ECO:0000256" key="1">
    <source>
        <dbReference type="ARBA" id="ARBA00004374"/>
    </source>
</evidence>
<evidence type="ECO:0000313" key="10">
    <source>
        <dbReference type="Proteomes" id="UP001190700"/>
    </source>
</evidence>
<dbReference type="GO" id="GO:0005741">
    <property type="term" value="C:mitochondrial outer membrane"/>
    <property type="evidence" value="ECO:0007669"/>
    <property type="project" value="UniProtKB-SubCell"/>
</dbReference>
<proteinExistence type="inferred from homology"/>
<keyword evidence="10" id="KW-1185">Reference proteome</keyword>